<dbReference type="GO" id="GO:0031932">
    <property type="term" value="C:TORC2 complex"/>
    <property type="evidence" value="ECO:0007669"/>
    <property type="project" value="InterPro"/>
</dbReference>
<dbReference type="GO" id="GO:0038203">
    <property type="term" value="P:TORC2 signaling"/>
    <property type="evidence" value="ECO:0007669"/>
    <property type="project" value="TreeGrafter"/>
</dbReference>
<organism evidence="6 7">
    <name type="scientific">Cylicocyclus nassatus</name>
    <name type="common">Nematode worm</name>
    <dbReference type="NCBI Taxonomy" id="53992"/>
    <lineage>
        <taxon>Eukaryota</taxon>
        <taxon>Metazoa</taxon>
        <taxon>Ecdysozoa</taxon>
        <taxon>Nematoda</taxon>
        <taxon>Chromadorea</taxon>
        <taxon>Rhabditida</taxon>
        <taxon>Rhabditina</taxon>
        <taxon>Rhabditomorpha</taxon>
        <taxon>Strongyloidea</taxon>
        <taxon>Strongylidae</taxon>
        <taxon>Cylicocyclus</taxon>
    </lineage>
</organism>
<dbReference type="Pfam" id="PF14666">
    <property type="entry name" value="RICTOR_M"/>
    <property type="match status" value="1"/>
</dbReference>
<dbReference type="InterPro" id="IPR011989">
    <property type="entry name" value="ARM-like"/>
</dbReference>
<dbReference type="InterPro" id="IPR016024">
    <property type="entry name" value="ARM-type_fold"/>
</dbReference>
<accession>A0AA36HB09</accession>
<dbReference type="PANTHER" id="PTHR13298:SF11">
    <property type="entry name" value="RAPAMYCIN-INSENSITIVE COMPANION OF MTOR"/>
    <property type="match status" value="1"/>
</dbReference>
<dbReference type="InterPro" id="IPR029451">
    <property type="entry name" value="RICTOR_M"/>
</dbReference>
<dbReference type="InterPro" id="IPR028267">
    <property type="entry name" value="Pianissimo_N"/>
</dbReference>
<feature type="domain" description="Rapamycin-insensitive companion of mTOR middle" evidence="3">
    <location>
        <begin position="636"/>
        <end position="848"/>
    </location>
</feature>
<comment type="caution">
    <text evidence="6">The sequence shown here is derived from an EMBL/GenBank/DDBJ whole genome shotgun (WGS) entry which is preliminary data.</text>
</comment>
<dbReference type="SMART" id="SM01303">
    <property type="entry name" value="RasGEF_N_2"/>
    <property type="match status" value="1"/>
</dbReference>
<dbReference type="SMART" id="SM01308">
    <property type="entry name" value="RICTOR_N"/>
    <property type="match status" value="1"/>
</dbReference>
<evidence type="ECO:0000256" key="1">
    <source>
        <dbReference type="ARBA" id="ARBA00008878"/>
    </source>
</evidence>
<evidence type="ECO:0000259" key="4">
    <source>
        <dbReference type="SMART" id="SM01308"/>
    </source>
</evidence>
<name>A0AA36HB09_CYLNA</name>
<dbReference type="InterPro" id="IPR029452">
    <property type="entry name" value="RICTOR_V"/>
</dbReference>
<evidence type="ECO:0000256" key="2">
    <source>
        <dbReference type="SAM" id="MobiDB-lite"/>
    </source>
</evidence>
<evidence type="ECO:0000259" key="3">
    <source>
        <dbReference type="SMART" id="SM01307"/>
    </source>
</evidence>
<protein>
    <submittedName>
        <fullName evidence="6">Uncharacterized protein</fullName>
    </submittedName>
</protein>
<dbReference type="PANTHER" id="PTHR13298">
    <property type="entry name" value="CYTOSOLIC REGULATOR PIANISSIMO"/>
    <property type="match status" value="1"/>
</dbReference>
<dbReference type="GO" id="GO:0051897">
    <property type="term" value="P:positive regulation of phosphatidylinositol 3-kinase/protein kinase B signal transduction"/>
    <property type="evidence" value="ECO:0007669"/>
    <property type="project" value="TreeGrafter"/>
</dbReference>
<gene>
    <name evidence="6" type="ORF">CYNAS_LOCUS19029</name>
</gene>
<feature type="domain" description="Rapamycin-insensitive companion of mTOR N-terminal" evidence="4">
    <location>
        <begin position="73"/>
        <end position="509"/>
    </location>
</feature>
<proteinExistence type="inferred from homology"/>
<reference evidence="6" key="1">
    <citation type="submission" date="2023-07" db="EMBL/GenBank/DDBJ databases">
        <authorList>
            <consortium name="CYATHOMIX"/>
        </authorList>
    </citation>
    <scope>NUCLEOTIDE SEQUENCE</scope>
    <source>
        <strain evidence="6">N/A</strain>
    </source>
</reference>
<feature type="compositionally biased region" description="Low complexity" evidence="2">
    <location>
        <begin position="1142"/>
        <end position="1156"/>
    </location>
</feature>
<feature type="domain" description="Rapamycin-insensitive companion of mTOR" evidence="5">
    <location>
        <begin position="1017"/>
        <end position="1088"/>
    </location>
</feature>
<evidence type="ECO:0000313" key="6">
    <source>
        <dbReference type="EMBL" id="CAJ0607046.1"/>
    </source>
</evidence>
<keyword evidence="7" id="KW-1185">Reference proteome</keyword>
<evidence type="ECO:0000313" key="7">
    <source>
        <dbReference type="Proteomes" id="UP001176961"/>
    </source>
</evidence>
<sequence length="1524" mass="170760">MIGSHEYAYVRHLNDNVHAYLTGRLGGMRSSKSRFKSRPYVQPYREVSDCKNFILEHAQEALEGGYNARRLFLNQLDCLARETLPSSLNDPPFFEELCLLLLILLRDDHPAIRAMCFHLLRICLFTEKNLVFLLTNHVDIYTVRALDLQVENDMEREEALQLILHIILVYQTSHLKRLIKFSAAQQDGKKYAFPKSMMQPVIAVALRTVCPGSSTKDTTVQDKTAVEPEEDKLAFGCFAVFLEFCVLEPELVLDMAGTDWMVRILTGASAISERVTAVVARILVAWLDQPKLRAKGQLHLVLEQIFAPLIEFGFFQKNLSSTEIGERIVDSAMSNFAHSFLCILRSWPGLLSCAAIGPNSSAIASSPLRLVEYLGLGTVDDSNLSRIRDMIVTICCELMNLPYACKNFGDWNSALEYYASRAVPDKFCDSLKDDFVLAQVDICIANDKDCARHVDLLASFRSLAAMILINAGIVQSLARLIVSQPDSSSGTKATLFLADVLKATPAVMPYCWRATILSMPTLVQSACESLAQSKAAAATHGYYDPDEVDRFTFFHSGNAAMILHRFDMLNKCSITSAALEPAADSHYSLFFCAPKPLTSPISNCNESSTLLSLVIEATIGDSGGINWGAAALLFSRLPDELKKKEETGGEILTLPAFGKKLEEKSREFVSLHCMDRVVSLFEKMMMALSPRSGLHRSWNQDRFTLVVARSAIVTALELSSIEEKFLQVLTKYASEFSDALQELSTGNDVFSVKNLADGASMYYFCLIGAMSYHPNGVVPLEKSGVLQIFLDLMVPSTSAAYVKVIVSCLDYEHDYCYLSKVILQKALTSTCETARRWCTRFLSALAYRRPPNFAEWGIRLLLGQLGDQSVKVVRHAIRILHKWLPFYKDAGRWLRTAQLDSFGEAGTLLKVHIYADERLCEQDEEETREAIRFWLETFGTRYVEVIDDEVRDALLSIRRTLSGTFSRASAERSELVNVPAPPHLFSVLSSHEFGRNLLCDMGVIETLLNNLNDEQNCLNVKAAVMGLGHIGSHSEGLKLLPAATVPQIIRLAEESPVLTIRGYAFWALNLLSTSVPGAVALARLGWESNIHRDALERLIKKNEDVPPRSSSPFQAPQIVVRSPRSRSSTEVRPLTPSRRRSSSSGLSRSSESLARAPVAMPKLRKTKSSTAWFVYTEPRRISHRESEDLQPRYERAVTGDSVFTSGLGSLSEGSAAEVVGRRPTVTLDCMVGEWESRPRTSTIVYCLNQGLVATKTNLVMQGTVADMVRNPHQSNPAREKWRLAPLKTRRILEVNRNLADPAIYVYMSKEEELALSRYRRELLADPWLHDELLTREVESDLVVRTAHNPPIIVLPTDIDVICSNIFPSRSSGADFPGNPVSLETNDQLEDRGARSGHSRSQRIDSRITHSTYRCFYCSLKEKGEFVLPHEDVAHLRQEVLNQVDMLEIQQITPEKKLLMLRKAHPWLFEWPCKIPRLSSGDLLQCFEAVALHVLPFFFAMLCLHQRQKMIKTSWKKQAMLGHAG</sequence>
<comment type="similarity">
    <text evidence="1">Belongs to the RICTOR family.</text>
</comment>
<dbReference type="SMART" id="SM01310">
    <property type="entry name" value="RICTOR_V"/>
    <property type="match status" value="1"/>
</dbReference>
<feature type="region of interest" description="Disordered" evidence="2">
    <location>
        <begin position="1101"/>
        <end position="1160"/>
    </location>
</feature>
<feature type="region of interest" description="Disordered" evidence="2">
    <location>
        <begin position="1376"/>
        <end position="1402"/>
    </location>
</feature>
<dbReference type="Pfam" id="PF14664">
    <property type="entry name" value="RICTOR_N"/>
    <property type="match status" value="1"/>
</dbReference>
<dbReference type="SUPFAM" id="SSF48371">
    <property type="entry name" value="ARM repeat"/>
    <property type="match status" value="1"/>
</dbReference>
<dbReference type="Pfam" id="PF14663">
    <property type="entry name" value="RasGEF_N_2"/>
    <property type="match status" value="1"/>
</dbReference>
<dbReference type="InterPro" id="IPR028268">
    <property type="entry name" value="Pianissimo_fam"/>
</dbReference>
<dbReference type="Pfam" id="PF14668">
    <property type="entry name" value="RICTOR_V"/>
    <property type="match status" value="1"/>
</dbReference>
<dbReference type="Gene3D" id="1.25.10.10">
    <property type="entry name" value="Leucine-rich Repeat Variant"/>
    <property type="match status" value="1"/>
</dbReference>
<dbReference type="EMBL" id="CATQJL010000316">
    <property type="protein sequence ID" value="CAJ0607046.1"/>
    <property type="molecule type" value="Genomic_DNA"/>
</dbReference>
<dbReference type="InterPro" id="IPR029453">
    <property type="entry name" value="Rictor_IV"/>
</dbReference>
<dbReference type="GO" id="GO:0043539">
    <property type="term" value="F:protein serine/threonine kinase activator activity"/>
    <property type="evidence" value="ECO:0007669"/>
    <property type="project" value="TreeGrafter"/>
</dbReference>
<dbReference type="SMART" id="SM01307">
    <property type="entry name" value="RICTOR_M"/>
    <property type="match status" value="1"/>
</dbReference>
<dbReference type="Proteomes" id="UP001176961">
    <property type="component" value="Unassembled WGS sequence"/>
</dbReference>
<evidence type="ECO:0000259" key="5">
    <source>
        <dbReference type="SMART" id="SM01310"/>
    </source>
</evidence>